<dbReference type="AlphaFoldDB" id="X1JMP3"/>
<dbReference type="InterPro" id="IPR013025">
    <property type="entry name" value="Ribosomal_uL23-like"/>
</dbReference>
<proteinExistence type="inferred from homology"/>
<dbReference type="EMBL" id="BARV01001419">
    <property type="protein sequence ID" value="GAH95981.1"/>
    <property type="molecule type" value="Genomic_DNA"/>
</dbReference>
<accession>X1JMP3</accession>
<dbReference type="GO" id="GO:0005840">
    <property type="term" value="C:ribosome"/>
    <property type="evidence" value="ECO:0007669"/>
    <property type="project" value="UniProtKB-KW"/>
</dbReference>
<protein>
    <recommendedName>
        <fullName evidence="7">50S ribosomal protein L23</fullName>
    </recommendedName>
</protein>
<keyword evidence="5" id="KW-0687">Ribonucleoprotein</keyword>
<dbReference type="GO" id="GO:1990904">
    <property type="term" value="C:ribonucleoprotein complex"/>
    <property type="evidence" value="ECO:0007669"/>
    <property type="project" value="UniProtKB-KW"/>
</dbReference>
<comment type="similarity">
    <text evidence="1">Belongs to the universal ribosomal protein uL23 family.</text>
</comment>
<evidence type="ECO:0000256" key="1">
    <source>
        <dbReference type="ARBA" id="ARBA00006700"/>
    </source>
</evidence>
<dbReference type="InterPro" id="IPR012678">
    <property type="entry name" value="Ribosomal_uL23/eL15/eS24_sf"/>
</dbReference>
<dbReference type="InterPro" id="IPR012677">
    <property type="entry name" value="Nucleotide-bd_a/b_plait_sf"/>
</dbReference>
<keyword evidence="3" id="KW-0694">RNA-binding</keyword>
<evidence type="ECO:0000313" key="6">
    <source>
        <dbReference type="EMBL" id="GAH95981.1"/>
    </source>
</evidence>
<evidence type="ECO:0000256" key="5">
    <source>
        <dbReference type="ARBA" id="ARBA00023274"/>
    </source>
</evidence>
<dbReference type="PANTHER" id="PTHR11620">
    <property type="entry name" value="60S RIBOSOMAL PROTEIN L23A"/>
    <property type="match status" value="1"/>
</dbReference>
<dbReference type="FunFam" id="3.30.70.330:FF:000001">
    <property type="entry name" value="50S ribosomal protein L23"/>
    <property type="match status" value="1"/>
</dbReference>
<evidence type="ECO:0000256" key="4">
    <source>
        <dbReference type="ARBA" id="ARBA00022980"/>
    </source>
</evidence>
<dbReference type="NCBIfam" id="NF004363">
    <property type="entry name" value="PRK05738.2-4"/>
    <property type="match status" value="1"/>
</dbReference>
<feature type="non-terminal residue" evidence="6">
    <location>
        <position position="100"/>
    </location>
</feature>
<name>X1JMP3_9ZZZZ</name>
<dbReference type="GO" id="GO:0003735">
    <property type="term" value="F:structural constituent of ribosome"/>
    <property type="evidence" value="ECO:0007669"/>
    <property type="project" value="InterPro"/>
</dbReference>
<dbReference type="Gene3D" id="3.30.70.330">
    <property type="match status" value="1"/>
</dbReference>
<organism evidence="6">
    <name type="scientific">marine sediment metagenome</name>
    <dbReference type="NCBI Taxonomy" id="412755"/>
    <lineage>
        <taxon>unclassified sequences</taxon>
        <taxon>metagenomes</taxon>
        <taxon>ecological metagenomes</taxon>
    </lineage>
</organism>
<keyword evidence="4" id="KW-0689">Ribosomal protein</keyword>
<reference evidence="6" key="1">
    <citation type="journal article" date="2014" name="Front. Microbiol.">
        <title>High frequency of phylogenetically diverse reductive dehalogenase-homologous genes in deep subseafloor sedimentary metagenomes.</title>
        <authorList>
            <person name="Kawai M."/>
            <person name="Futagami T."/>
            <person name="Toyoda A."/>
            <person name="Takaki Y."/>
            <person name="Nishi S."/>
            <person name="Hori S."/>
            <person name="Arai W."/>
            <person name="Tsubouchi T."/>
            <person name="Morono Y."/>
            <person name="Uchiyama I."/>
            <person name="Ito T."/>
            <person name="Fujiyama A."/>
            <person name="Inagaki F."/>
            <person name="Takami H."/>
        </authorList>
    </citation>
    <scope>NUCLEOTIDE SEQUENCE</scope>
    <source>
        <strain evidence="6">Expedition CK06-06</strain>
    </source>
</reference>
<evidence type="ECO:0000256" key="3">
    <source>
        <dbReference type="ARBA" id="ARBA00022884"/>
    </source>
</evidence>
<comment type="caution">
    <text evidence="6">The sequence shown here is derived from an EMBL/GenBank/DDBJ whole genome shotgun (WGS) entry which is preliminary data.</text>
</comment>
<evidence type="ECO:0008006" key="7">
    <source>
        <dbReference type="Google" id="ProtNLM"/>
    </source>
</evidence>
<sequence length="100" mass="11681">MNKLPQDIILSPVVSEKGTQLLKDNKYLFKVSPTSGKVEIKKAVEELFKVKVDRVRTMWVKGKRKRSRGRAIVKTPNWKKAIVRLKDADFLNWKRILLSF</sequence>
<dbReference type="HAMAP" id="MF_01369_B">
    <property type="entry name" value="Ribosomal_uL23_B"/>
    <property type="match status" value="1"/>
</dbReference>
<dbReference type="SUPFAM" id="SSF54189">
    <property type="entry name" value="Ribosomal proteins S24e, L23 and L15e"/>
    <property type="match status" value="1"/>
</dbReference>
<gene>
    <name evidence="6" type="ORF">S06H3_04134</name>
</gene>
<dbReference type="GO" id="GO:0006412">
    <property type="term" value="P:translation"/>
    <property type="evidence" value="ECO:0007669"/>
    <property type="project" value="InterPro"/>
</dbReference>
<evidence type="ECO:0000256" key="2">
    <source>
        <dbReference type="ARBA" id="ARBA00022730"/>
    </source>
</evidence>
<dbReference type="GO" id="GO:0019843">
    <property type="term" value="F:rRNA binding"/>
    <property type="evidence" value="ECO:0007669"/>
    <property type="project" value="UniProtKB-KW"/>
</dbReference>
<keyword evidence="2" id="KW-0699">rRNA-binding</keyword>
<dbReference type="Pfam" id="PF00276">
    <property type="entry name" value="Ribosomal_L23"/>
    <property type="match status" value="1"/>
</dbReference>